<dbReference type="PANTHER" id="PTHR46119">
    <property type="entry name" value="OS08G0405700 PROTEIN"/>
    <property type="match status" value="1"/>
</dbReference>
<dbReference type="Pfam" id="PF00403">
    <property type="entry name" value="HMA"/>
    <property type="match status" value="1"/>
</dbReference>
<dbReference type="GO" id="GO:0046872">
    <property type="term" value="F:metal ion binding"/>
    <property type="evidence" value="ECO:0007669"/>
    <property type="project" value="InterPro"/>
</dbReference>
<evidence type="ECO:0000259" key="1">
    <source>
        <dbReference type="PROSITE" id="PS50846"/>
    </source>
</evidence>
<reference evidence="2" key="1">
    <citation type="submission" date="2020-05" db="EMBL/GenBank/DDBJ databases">
        <title>WGS assembly of Panicum virgatum.</title>
        <authorList>
            <person name="Lovell J.T."/>
            <person name="Jenkins J."/>
            <person name="Shu S."/>
            <person name="Juenger T.E."/>
            <person name="Schmutz J."/>
        </authorList>
    </citation>
    <scope>NUCLEOTIDE SEQUENCE</scope>
    <source>
        <strain evidence="2">AP13</strain>
    </source>
</reference>
<feature type="domain" description="HMA" evidence="1">
    <location>
        <begin position="65"/>
        <end position="128"/>
    </location>
</feature>
<protein>
    <recommendedName>
        <fullName evidence="1">HMA domain-containing protein</fullName>
    </recommendedName>
</protein>
<accession>A0A8T0RWA2</accession>
<sequence>MAARGFSFKRVSRWFPRSSASGGLQEEDEDSGERSGLLRSHLDRQIVPVTDPGDTTKALALHVEPKTVALKVSMHCHGCARKVEKQVSKLQGVVSLKVELESKKVTVVGDVSPTDVLESICKISFSPSCGSWHMRRRRPLGAHGGGSYF</sequence>
<dbReference type="Proteomes" id="UP000823388">
    <property type="component" value="Chromosome 5N"/>
</dbReference>
<proteinExistence type="predicted"/>
<dbReference type="CDD" id="cd00371">
    <property type="entry name" value="HMA"/>
    <property type="match status" value="1"/>
</dbReference>
<evidence type="ECO:0000313" key="3">
    <source>
        <dbReference type="Proteomes" id="UP000823388"/>
    </source>
</evidence>
<name>A0A8T0RWA2_PANVG</name>
<dbReference type="SUPFAM" id="SSF55008">
    <property type="entry name" value="HMA, heavy metal-associated domain"/>
    <property type="match status" value="1"/>
</dbReference>
<dbReference type="AlphaFoldDB" id="A0A8T0RWA2"/>
<dbReference type="PROSITE" id="PS50846">
    <property type="entry name" value="HMA_2"/>
    <property type="match status" value="1"/>
</dbReference>
<dbReference type="InterPro" id="IPR044526">
    <property type="entry name" value="NAKR1-3"/>
</dbReference>
<dbReference type="PANTHER" id="PTHR46119:SF7">
    <property type="entry name" value="OS01G0595201 PROTEIN"/>
    <property type="match status" value="1"/>
</dbReference>
<dbReference type="InterPro" id="IPR006121">
    <property type="entry name" value="HMA_dom"/>
</dbReference>
<keyword evidence="3" id="KW-1185">Reference proteome</keyword>
<comment type="caution">
    <text evidence="2">The sequence shown here is derived from an EMBL/GenBank/DDBJ whole genome shotgun (WGS) entry which is preliminary data.</text>
</comment>
<organism evidence="2 3">
    <name type="scientific">Panicum virgatum</name>
    <name type="common">Blackwell switchgrass</name>
    <dbReference type="NCBI Taxonomy" id="38727"/>
    <lineage>
        <taxon>Eukaryota</taxon>
        <taxon>Viridiplantae</taxon>
        <taxon>Streptophyta</taxon>
        <taxon>Embryophyta</taxon>
        <taxon>Tracheophyta</taxon>
        <taxon>Spermatophyta</taxon>
        <taxon>Magnoliopsida</taxon>
        <taxon>Liliopsida</taxon>
        <taxon>Poales</taxon>
        <taxon>Poaceae</taxon>
        <taxon>PACMAD clade</taxon>
        <taxon>Panicoideae</taxon>
        <taxon>Panicodae</taxon>
        <taxon>Paniceae</taxon>
        <taxon>Panicinae</taxon>
        <taxon>Panicum</taxon>
        <taxon>Panicum sect. Hiantes</taxon>
    </lineage>
</organism>
<gene>
    <name evidence="2" type="ORF">PVAP13_5NG385100</name>
</gene>
<dbReference type="Gene3D" id="3.30.70.100">
    <property type="match status" value="1"/>
</dbReference>
<dbReference type="EMBL" id="CM029046">
    <property type="protein sequence ID" value="KAG2589800.1"/>
    <property type="molecule type" value="Genomic_DNA"/>
</dbReference>
<dbReference type="InterPro" id="IPR036163">
    <property type="entry name" value="HMA_dom_sf"/>
</dbReference>
<evidence type="ECO:0000313" key="2">
    <source>
        <dbReference type="EMBL" id="KAG2589800.1"/>
    </source>
</evidence>